<proteinExistence type="predicted"/>
<dbReference type="RefSeq" id="WP_088386962.1">
    <property type="nucleotide sequence ID" value="NZ_NIOF01000012.1"/>
</dbReference>
<sequence>MRRALLGAASLIAVLGAVPLALRFQAAPHARLPPAPAAADLPEAPGAATPGYDALPWSELVPPGWDPLARYRGLDLSTIRDGDTTAQAWQQDMAQAFQDAPLRQDLDGRKVAITGYVVPLQVSWDGLDEFLLVPYFGACIHSPPPPPNQIVHVRAAAKVPGLHAMDVVTAKGTLRVARADAGLAVSGYALNADGVREASTAR</sequence>
<dbReference type="EMBL" id="NIOF01000012">
    <property type="protein sequence ID" value="OWQ85659.1"/>
    <property type="molecule type" value="Genomic_DNA"/>
</dbReference>
<protein>
    <recommendedName>
        <fullName evidence="3">DUF3299 domain-containing protein</fullName>
    </recommendedName>
</protein>
<dbReference type="Gene3D" id="2.40.50.870">
    <property type="entry name" value="Protein of unknown function (DUF3299)"/>
    <property type="match status" value="1"/>
</dbReference>
<dbReference type="AlphaFoldDB" id="A0A246IZ88"/>
<evidence type="ECO:0000313" key="1">
    <source>
        <dbReference type="EMBL" id="OWQ85659.1"/>
    </source>
</evidence>
<name>A0A246IZ88_9BURK</name>
<dbReference type="OrthoDB" id="9784998at2"/>
<accession>A0A246IZ88</accession>
<evidence type="ECO:0000313" key="2">
    <source>
        <dbReference type="Proteomes" id="UP000197468"/>
    </source>
</evidence>
<gene>
    <name evidence="1" type="ORF">CDN99_21495</name>
</gene>
<dbReference type="Proteomes" id="UP000197468">
    <property type="component" value="Unassembled WGS sequence"/>
</dbReference>
<comment type="caution">
    <text evidence="1">The sequence shown here is derived from an EMBL/GenBank/DDBJ whole genome shotgun (WGS) entry which is preliminary data.</text>
</comment>
<reference evidence="1 2" key="1">
    <citation type="journal article" date="2008" name="Int. J. Syst. Evol. Microbiol.">
        <title>Description of Roseateles aquatilis sp. nov. and Roseateles terrae sp. nov., in the class Betaproteobacteria, and emended description of the genus Roseateles.</title>
        <authorList>
            <person name="Gomila M."/>
            <person name="Bowien B."/>
            <person name="Falsen E."/>
            <person name="Moore E.R."/>
            <person name="Lalucat J."/>
        </authorList>
    </citation>
    <scope>NUCLEOTIDE SEQUENCE [LARGE SCALE GENOMIC DNA]</scope>
    <source>
        <strain evidence="1 2">CCUG 48205</strain>
    </source>
</reference>
<dbReference type="Pfam" id="PF11736">
    <property type="entry name" value="DUF3299"/>
    <property type="match status" value="1"/>
</dbReference>
<organism evidence="1 2">
    <name type="scientific">Roseateles aquatilis</name>
    <dbReference type="NCBI Taxonomy" id="431061"/>
    <lineage>
        <taxon>Bacteria</taxon>
        <taxon>Pseudomonadati</taxon>
        <taxon>Pseudomonadota</taxon>
        <taxon>Betaproteobacteria</taxon>
        <taxon>Burkholderiales</taxon>
        <taxon>Sphaerotilaceae</taxon>
        <taxon>Roseateles</taxon>
    </lineage>
</organism>
<dbReference type="InterPro" id="IPR021727">
    <property type="entry name" value="DUF3299"/>
</dbReference>
<keyword evidence="2" id="KW-1185">Reference proteome</keyword>
<evidence type="ECO:0008006" key="3">
    <source>
        <dbReference type="Google" id="ProtNLM"/>
    </source>
</evidence>